<keyword evidence="1" id="KW-0472">Membrane</keyword>
<feature type="transmembrane region" description="Helical" evidence="1">
    <location>
        <begin position="6"/>
        <end position="27"/>
    </location>
</feature>
<feature type="non-terminal residue" evidence="2">
    <location>
        <position position="1"/>
    </location>
</feature>
<name>A0A9P4NDW8_9PEZI</name>
<dbReference type="AlphaFoldDB" id="A0A9P4NDW8"/>
<keyword evidence="1" id="KW-1133">Transmembrane helix</keyword>
<gene>
    <name evidence="2" type="ORF">EJ08DRAFT_643913</name>
</gene>
<protein>
    <submittedName>
        <fullName evidence="2">Uncharacterized protein</fullName>
    </submittedName>
</protein>
<sequence length="62" mass="7267">FYKSFGFPVIKVFLGALFTYQLIYWSWLKLESLEVKEENDGGYAAYSSRRSDTDWLTTSKGR</sequence>
<dbReference type="OrthoDB" id="2120024at2759"/>
<dbReference type="Proteomes" id="UP000800235">
    <property type="component" value="Unassembled WGS sequence"/>
</dbReference>
<organism evidence="2 3">
    <name type="scientific">Tothia fuscella</name>
    <dbReference type="NCBI Taxonomy" id="1048955"/>
    <lineage>
        <taxon>Eukaryota</taxon>
        <taxon>Fungi</taxon>
        <taxon>Dikarya</taxon>
        <taxon>Ascomycota</taxon>
        <taxon>Pezizomycotina</taxon>
        <taxon>Dothideomycetes</taxon>
        <taxon>Pleosporomycetidae</taxon>
        <taxon>Venturiales</taxon>
        <taxon>Cylindrosympodiaceae</taxon>
        <taxon>Tothia</taxon>
    </lineage>
</organism>
<keyword evidence="1" id="KW-0812">Transmembrane</keyword>
<reference evidence="2" key="1">
    <citation type="journal article" date="2020" name="Stud. Mycol.">
        <title>101 Dothideomycetes genomes: a test case for predicting lifestyles and emergence of pathogens.</title>
        <authorList>
            <person name="Haridas S."/>
            <person name="Albert R."/>
            <person name="Binder M."/>
            <person name="Bloem J."/>
            <person name="Labutti K."/>
            <person name="Salamov A."/>
            <person name="Andreopoulos B."/>
            <person name="Baker S."/>
            <person name="Barry K."/>
            <person name="Bills G."/>
            <person name="Bluhm B."/>
            <person name="Cannon C."/>
            <person name="Castanera R."/>
            <person name="Culley D."/>
            <person name="Daum C."/>
            <person name="Ezra D."/>
            <person name="Gonzalez J."/>
            <person name="Henrissat B."/>
            <person name="Kuo A."/>
            <person name="Liang C."/>
            <person name="Lipzen A."/>
            <person name="Lutzoni F."/>
            <person name="Magnuson J."/>
            <person name="Mondo S."/>
            <person name="Nolan M."/>
            <person name="Ohm R."/>
            <person name="Pangilinan J."/>
            <person name="Park H.-J."/>
            <person name="Ramirez L."/>
            <person name="Alfaro M."/>
            <person name="Sun H."/>
            <person name="Tritt A."/>
            <person name="Yoshinaga Y."/>
            <person name="Zwiers L.-H."/>
            <person name="Turgeon B."/>
            <person name="Goodwin S."/>
            <person name="Spatafora J."/>
            <person name="Crous P."/>
            <person name="Grigoriev I."/>
        </authorList>
    </citation>
    <scope>NUCLEOTIDE SEQUENCE</scope>
    <source>
        <strain evidence="2">CBS 130266</strain>
    </source>
</reference>
<keyword evidence="3" id="KW-1185">Reference proteome</keyword>
<evidence type="ECO:0000256" key="1">
    <source>
        <dbReference type="SAM" id="Phobius"/>
    </source>
</evidence>
<accession>A0A9P4NDW8</accession>
<dbReference type="EMBL" id="MU007158">
    <property type="protein sequence ID" value="KAF2416432.1"/>
    <property type="molecule type" value="Genomic_DNA"/>
</dbReference>
<evidence type="ECO:0000313" key="3">
    <source>
        <dbReference type="Proteomes" id="UP000800235"/>
    </source>
</evidence>
<proteinExistence type="predicted"/>
<comment type="caution">
    <text evidence="2">The sequence shown here is derived from an EMBL/GenBank/DDBJ whole genome shotgun (WGS) entry which is preliminary data.</text>
</comment>
<evidence type="ECO:0000313" key="2">
    <source>
        <dbReference type="EMBL" id="KAF2416432.1"/>
    </source>
</evidence>